<evidence type="ECO:0000313" key="2">
    <source>
        <dbReference type="EMBL" id="SFZ98680.1"/>
    </source>
</evidence>
<evidence type="ECO:0000256" key="1">
    <source>
        <dbReference type="SAM" id="Phobius"/>
    </source>
</evidence>
<keyword evidence="1" id="KW-1133">Transmembrane helix</keyword>
<dbReference type="PANTHER" id="PTHR40940">
    <property type="entry name" value="PROTEIN BATD-RELATED"/>
    <property type="match status" value="1"/>
</dbReference>
<accession>A0A1W1EF90</accession>
<dbReference type="PANTHER" id="PTHR40940:SF1">
    <property type="entry name" value="PROTEIN BATD"/>
    <property type="match status" value="1"/>
</dbReference>
<gene>
    <name evidence="2" type="ORF">MNB_SV-5-343</name>
</gene>
<feature type="transmembrane region" description="Helical" evidence="1">
    <location>
        <begin position="283"/>
        <end position="305"/>
    </location>
</feature>
<protein>
    <submittedName>
        <fullName evidence="2">BatD</fullName>
    </submittedName>
</protein>
<dbReference type="AlphaFoldDB" id="A0A1W1EF90"/>
<organism evidence="2">
    <name type="scientific">hydrothermal vent metagenome</name>
    <dbReference type="NCBI Taxonomy" id="652676"/>
    <lineage>
        <taxon>unclassified sequences</taxon>
        <taxon>metagenomes</taxon>
        <taxon>ecological metagenomes</taxon>
    </lineage>
</organism>
<name>A0A1W1EF90_9ZZZZ</name>
<dbReference type="InterPro" id="IPR025738">
    <property type="entry name" value="BatD"/>
</dbReference>
<sequence length="331" mass="37886">MRSRYLLILFFLLTLNVNAVEGKIKVYIKSNEAVYTSQKVTVAVELLSDAFSIGDARISFPLSSKYIVKAPKSASYLGQSEVNGTDWQMVHYEYEVYALSAGEIEIPTFEISFSASMGYGQPKKEFDLQSESVHFSVKSPKGMKPDQFVLVTDNYTLSFELKPEKKRLIIGDAVEFSVIQKANAVPDILLRPIHYNSNAQIRVYNKEPELNSELKGKYDVSRIDRFTFLASTEGNVTLPAQEFVWWNTETKEVQKEKIPEITFEVLPDPQIALDIESAKKKRLVIIFTLITSLFLILWYFISPFLKSVYIKLKKEKKLSKNLYSLIKELNP</sequence>
<keyword evidence="1" id="KW-0812">Transmembrane</keyword>
<proteinExistence type="predicted"/>
<reference evidence="2" key="1">
    <citation type="submission" date="2016-10" db="EMBL/GenBank/DDBJ databases">
        <authorList>
            <person name="de Groot N.N."/>
        </authorList>
    </citation>
    <scope>NUCLEOTIDE SEQUENCE</scope>
</reference>
<dbReference type="EMBL" id="FPKX01000059">
    <property type="protein sequence ID" value="SFZ98680.1"/>
    <property type="molecule type" value="Genomic_DNA"/>
</dbReference>
<keyword evidence="1" id="KW-0472">Membrane</keyword>